<accession>T0GRA6</accession>
<protein>
    <recommendedName>
        <fullName evidence="3">Flavodoxin-like fold domain-containing protein</fullName>
    </recommendedName>
</protein>
<dbReference type="InterPro" id="IPR003680">
    <property type="entry name" value="Flavodoxin_fold"/>
</dbReference>
<evidence type="ECO:0000313" key="5">
    <source>
        <dbReference type="Proteomes" id="UP000015525"/>
    </source>
</evidence>
<dbReference type="GO" id="GO:0005829">
    <property type="term" value="C:cytosol"/>
    <property type="evidence" value="ECO:0007669"/>
    <property type="project" value="TreeGrafter"/>
</dbReference>
<comment type="similarity">
    <text evidence="1">Belongs to the NAD(P)H dehydrogenase (quinone) family.</text>
</comment>
<evidence type="ECO:0000259" key="3">
    <source>
        <dbReference type="Pfam" id="PF02525"/>
    </source>
</evidence>
<name>T0GRA6_9SPHN</name>
<dbReference type="Gene3D" id="3.40.50.360">
    <property type="match status" value="1"/>
</dbReference>
<dbReference type="SUPFAM" id="SSF52218">
    <property type="entry name" value="Flavoproteins"/>
    <property type="match status" value="1"/>
</dbReference>
<comment type="caution">
    <text evidence="4">The sequence shown here is derived from an EMBL/GenBank/DDBJ whole genome shotgun (WGS) entry which is preliminary data.</text>
</comment>
<dbReference type="PATRIC" id="fig|1329909.3.peg.2165"/>
<dbReference type="GO" id="GO:0003955">
    <property type="term" value="F:NAD(P)H dehydrogenase (quinone) activity"/>
    <property type="evidence" value="ECO:0007669"/>
    <property type="project" value="TreeGrafter"/>
</dbReference>
<dbReference type="PANTHER" id="PTHR10204:SF34">
    <property type="entry name" value="NAD(P)H DEHYDROGENASE [QUINONE] 1 ISOFORM 1"/>
    <property type="match status" value="1"/>
</dbReference>
<keyword evidence="2" id="KW-0560">Oxidoreductase</keyword>
<evidence type="ECO:0000256" key="2">
    <source>
        <dbReference type="ARBA" id="ARBA00023002"/>
    </source>
</evidence>
<gene>
    <name evidence="4" type="ORF">L288_11205</name>
</gene>
<feature type="domain" description="Flavodoxin-like fold" evidence="3">
    <location>
        <begin position="18"/>
        <end position="205"/>
    </location>
</feature>
<dbReference type="InterPro" id="IPR029039">
    <property type="entry name" value="Flavoprotein-like_sf"/>
</dbReference>
<reference evidence="4 5" key="1">
    <citation type="journal article" date="2013" name="Genome Announc.">
        <title>Draft Genome Sequence of Sphingobium quisquiliarum Strain P25T, a Novel Hexachlorocyclohexane (HCH)-Degrading Bacterium Isolated from an HCH Dumpsite.</title>
        <authorList>
            <person name="Kumar Singh A."/>
            <person name="Sangwan N."/>
            <person name="Sharma A."/>
            <person name="Gupta V."/>
            <person name="Khurana J.P."/>
            <person name="Lal R."/>
        </authorList>
    </citation>
    <scope>NUCLEOTIDE SEQUENCE [LARGE SCALE GENOMIC DNA]</scope>
    <source>
        <strain evidence="4 5">P25</strain>
    </source>
</reference>
<organism evidence="4 5">
    <name type="scientific">Sphingobium quisquiliarum P25</name>
    <dbReference type="NCBI Taxonomy" id="1329909"/>
    <lineage>
        <taxon>Bacteria</taxon>
        <taxon>Pseudomonadati</taxon>
        <taxon>Pseudomonadota</taxon>
        <taxon>Alphaproteobacteria</taxon>
        <taxon>Sphingomonadales</taxon>
        <taxon>Sphingomonadaceae</taxon>
        <taxon>Sphingobium</taxon>
    </lineage>
</organism>
<dbReference type="AlphaFoldDB" id="T0GRA6"/>
<proteinExistence type="inferred from homology"/>
<dbReference type="Proteomes" id="UP000015525">
    <property type="component" value="Unassembled WGS sequence"/>
</dbReference>
<dbReference type="EMBL" id="ATHO01000098">
    <property type="protein sequence ID" value="EQB06411.1"/>
    <property type="molecule type" value="Genomic_DNA"/>
</dbReference>
<sequence length="236" mass="26085">MTVEVMLTDNKTGEAPLRHLLVLANPSPDSFNHAMAQTYAQAVRDKGQEVVLRDLYALGFDPLLKAEERPGGEDWRPAPDVASELEQLAAASVIVFIYPIWFGLPPAILKGYVDRVMGAGYAFQDMQQASGQSAVEGKPLICFSTSGAPLPWLQDQGQMAALKEVFDIYLWRGLAMSRVDHVRIDRIMPGMDPAYAAAQLDRVRQQAEQACGMLASGRYRSEWEAETARRARKADS</sequence>
<evidence type="ECO:0000313" key="4">
    <source>
        <dbReference type="EMBL" id="EQB06411.1"/>
    </source>
</evidence>
<dbReference type="Pfam" id="PF02525">
    <property type="entry name" value="Flavodoxin_2"/>
    <property type="match status" value="1"/>
</dbReference>
<evidence type="ECO:0000256" key="1">
    <source>
        <dbReference type="ARBA" id="ARBA00006252"/>
    </source>
</evidence>
<dbReference type="InterPro" id="IPR051545">
    <property type="entry name" value="NAD(P)H_dehydrogenase_qn"/>
</dbReference>
<keyword evidence="5" id="KW-1185">Reference proteome</keyword>
<dbReference type="PANTHER" id="PTHR10204">
    <property type="entry name" value="NAD P H OXIDOREDUCTASE-RELATED"/>
    <property type="match status" value="1"/>
</dbReference>